<comment type="subcellular location">
    <subcellularLocation>
        <location evidence="1">Cell membrane</location>
        <topology evidence="1">Multi-pass membrane protein</topology>
    </subcellularLocation>
</comment>
<dbReference type="InterPro" id="IPR039421">
    <property type="entry name" value="Type_1_exporter"/>
</dbReference>
<sequence>MIKLRRFLKGYKKEVIIGPLCKLFEAILELFVPLVMANIIDVGINELHDTEYVLRMGGVLVLLAATGLTSALFCQYFASKASQGAGTEIRRALFRHINSLSHAELDSLGTPSLITRITNDTNQVQQNIAMCIRLLTRAPFIIIGSLIMAMSINLRMSLIFFGAALLIALTLYIVMSRSVPLYAAVQKKLDKIGLISRENLSGNRVIRAFSKQNTEKARVDAATEDLTRTSVRVSKLSALLSPITYLVTDCAIIAIVWFGAVNVNAGGMKTGDIVALVSYMTQILLAMVVVANLVILMTKAGASAKRINEVFETKPSVAEINHDYISAKENTPKIEFRNVRFNYSSDGDDELSGISFTVKNGQTVGIIGGTGSGKSTLISLIPRFYDTSDGAVLVDGNDVRDYPFEQLRKKFGIVPQQSVLFSGTIRDNMKWQNPDASDEEINRALQIAQAAEFVDKLPNGLDSRVEQGGKNFSGGQRQRLCIARAIVSQPEILILDDSFSALDFATDAALRKALAENAKGTTVLIVTQRCSTIKNADLILVLSDGRLAGQGRHEELFERCEVYRDICLSQLSETEVAK</sequence>
<dbReference type="InterPro" id="IPR011527">
    <property type="entry name" value="ABC1_TM_dom"/>
</dbReference>
<evidence type="ECO:0000256" key="4">
    <source>
        <dbReference type="ARBA" id="ARBA00022692"/>
    </source>
</evidence>
<dbReference type="Proteomes" id="UP000633365">
    <property type="component" value="Unassembled WGS sequence"/>
</dbReference>
<evidence type="ECO:0000259" key="11">
    <source>
        <dbReference type="PROSITE" id="PS50929"/>
    </source>
</evidence>
<dbReference type="InterPro" id="IPR027417">
    <property type="entry name" value="P-loop_NTPase"/>
</dbReference>
<evidence type="ECO:0000256" key="1">
    <source>
        <dbReference type="ARBA" id="ARBA00004651"/>
    </source>
</evidence>
<keyword evidence="7 9" id="KW-1133">Transmembrane helix</keyword>
<name>A0A934WR92_9FIRM</name>
<dbReference type="CDD" id="cd18548">
    <property type="entry name" value="ABC_6TM_Tm287_like"/>
    <property type="match status" value="1"/>
</dbReference>
<dbReference type="InterPro" id="IPR036640">
    <property type="entry name" value="ABC1_TM_sf"/>
</dbReference>
<dbReference type="RefSeq" id="WP_201427071.1">
    <property type="nucleotide sequence ID" value="NZ_JAEQMG010000045.1"/>
</dbReference>
<feature type="transmembrane region" description="Helical" evidence="9">
    <location>
        <begin position="20"/>
        <end position="40"/>
    </location>
</feature>
<keyword evidence="2" id="KW-0813">Transport</keyword>
<dbReference type="PANTHER" id="PTHR43394">
    <property type="entry name" value="ATP-DEPENDENT PERMEASE MDL1, MITOCHONDRIAL"/>
    <property type="match status" value="1"/>
</dbReference>
<evidence type="ECO:0000313" key="12">
    <source>
        <dbReference type="EMBL" id="MBK6087922.1"/>
    </source>
</evidence>
<dbReference type="GO" id="GO:0005886">
    <property type="term" value="C:plasma membrane"/>
    <property type="evidence" value="ECO:0007669"/>
    <property type="project" value="UniProtKB-SubCell"/>
</dbReference>
<dbReference type="PROSITE" id="PS00211">
    <property type="entry name" value="ABC_TRANSPORTER_1"/>
    <property type="match status" value="1"/>
</dbReference>
<dbReference type="SMART" id="SM00382">
    <property type="entry name" value="AAA"/>
    <property type="match status" value="1"/>
</dbReference>
<keyword evidence="13" id="KW-1185">Reference proteome</keyword>
<dbReference type="InterPro" id="IPR003439">
    <property type="entry name" value="ABC_transporter-like_ATP-bd"/>
</dbReference>
<gene>
    <name evidence="12" type="ORF">JKK62_04525</name>
</gene>
<keyword evidence="3" id="KW-1003">Cell membrane</keyword>
<dbReference type="Pfam" id="PF00664">
    <property type="entry name" value="ABC_membrane"/>
    <property type="match status" value="1"/>
</dbReference>
<keyword evidence="8 9" id="KW-0472">Membrane</keyword>
<dbReference type="Gene3D" id="3.40.50.300">
    <property type="entry name" value="P-loop containing nucleotide triphosphate hydrolases"/>
    <property type="match status" value="1"/>
</dbReference>
<evidence type="ECO:0000256" key="2">
    <source>
        <dbReference type="ARBA" id="ARBA00022448"/>
    </source>
</evidence>
<dbReference type="Pfam" id="PF00005">
    <property type="entry name" value="ABC_tran"/>
    <property type="match status" value="1"/>
</dbReference>
<feature type="transmembrane region" description="Helical" evidence="9">
    <location>
        <begin position="52"/>
        <end position="74"/>
    </location>
</feature>
<feature type="transmembrane region" description="Helical" evidence="9">
    <location>
        <begin position="158"/>
        <end position="175"/>
    </location>
</feature>
<dbReference type="GO" id="GO:0015421">
    <property type="term" value="F:ABC-type oligopeptide transporter activity"/>
    <property type="evidence" value="ECO:0007669"/>
    <property type="project" value="TreeGrafter"/>
</dbReference>
<dbReference type="EMBL" id="JAEQMG010000045">
    <property type="protein sequence ID" value="MBK6087922.1"/>
    <property type="molecule type" value="Genomic_DNA"/>
</dbReference>
<reference evidence="12" key="1">
    <citation type="submission" date="2021-01" db="EMBL/GenBank/DDBJ databases">
        <title>Genome public.</title>
        <authorList>
            <person name="Liu C."/>
            <person name="Sun Q."/>
        </authorList>
    </citation>
    <scope>NUCLEOTIDE SEQUENCE</scope>
    <source>
        <strain evidence="12">M6</strain>
    </source>
</reference>
<feature type="transmembrane region" description="Helical" evidence="9">
    <location>
        <begin position="238"/>
        <end position="261"/>
    </location>
</feature>
<evidence type="ECO:0000256" key="9">
    <source>
        <dbReference type="SAM" id="Phobius"/>
    </source>
</evidence>
<keyword evidence="6 12" id="KW-0067">ATP-binding</keyword>
<feature type="transmembrane region" description="Helical" evidence="9">
    <location>
        <begin position="273"/>
        <end position="296"/>
    </location>
</feature>
<evidence type="ECO:0000259" key="10">
    <source>
        <dbReference type="PROSITE" id="PS50893"/>
    </source>
</evidence>
<dbReference type="FunFam" id="3.40.50.300:FF:000221">
    <property type="entry name" value="Multidrug ABC transporter ATP-binding protein"/>
    <property type="match status" value="1"/>
</dbReference>
<evidence type="ECO:0000313" key="13">
    <source>
        <dbReference type="Proteomes" id="UP000633365"/>
    </source>
</evidence>
<feature type="domain" description="ABC transmembrane type-1" evidence="11">
    <location>
        <begin position="16"/>
        <end position="299"/>
    </location>
</feature>
<protein>
    <submittedName>
        <fullName evidence="12">ABC transporter ATP-binding protein</fullName>
    </submittedName>
</protein>
<dbReference type="GO" id="GO:0005524">
    <property type="term" value="F:ATP binding"/>
    <property type="evidence" value="ECO:0007669"/>
    <property type="project" value="UniProtKB-KW"/>
</dbReference>
<dbReference type="AlphaFoldDB" id="A0A934WR92"/>
<dbReference type="PROSITE" id="PS50929">
    <property type="entry name" value="ABC_TM1F"/>
    <property type="match status" value="1"/>
</dbReference>
<dbReference type="PANTHER" id="PTHR43394:SF1">
    <property type="entry name" value="ATP-BINDING CASSETTE SUB-FAMILY B MEMBER 10, MITOCHONDRIAL"/>
    <property type="match status" value="1"/>
</dbReference>
<keyword evidence="4 9" id="KW-0812">Transmembrane</keyword>
<accession>A0A934WR92</accession>
<proteinExistence type="predicted"/>
<evidence type="ECO:0000256" key="8">
    <source>
        <dbReference type="ARBA" id="ARBA00023136"/>
    </source>
</evidence>
<feature type="transmembrane region" description="Helical" evidence="9">
    <location>
        <begin position="134"/>
        <end position="152"/>
    </location>
</feature>
<dbReference type="InterPro" id="IPR017871">
    <property type="entry name" value="ABC_transporter-like_CS"/>
</dbReference>
<evidence type="ECO:0000256" key="3">
    <source>
        <dbReference type="ARBA" id="ARBA00022475"/>
    </source>
</evidence>
<evidence type="ECO:0000256" key="6">
    <source>
        <dbReference type="ARBA" id="ARBA00022840"/>
    </source>
</evidence>
<evidence type="ECO:0000256" key="7">
    <source>
        <dbReference type="ARBA" id="ARBA00022989"/>
    </source>
</evidence>
<comment type="caution">
    <text evidence="12">The sequence shown here is derived from an EMBL/GenBank/DDBJ whole genome shotgun (WGS) entry which is preliminary data.</text>
</comment>
<dbReference type="Gene3D" id="1.20.1560.10">
    <property type="entry name" value="ABC transporter type 1, transmembrane domain"/>
    <property type="match status" value="1"/>
</dbReference>
<evidence type="ECO:0000256" key="5">
    <source>
        <dbReference type="ARBA" id="ARBA00022741"/>
    </source>
</evidence>
<dbReference type="GO" id="GO:0016887">
    <property type="term" value="F:ATP hydrolysis activity"/>
    <property type="evidence" value="ECO:0007669"/>
    <property type="project" value="InterPro"/>
</dbReference>
<dbReference type="SUPFAM" id="SSF52540">
    <property type="entry name" value="P-loop containing nucleoside triphosphate hydrolases"/>
    <property type="match status" value="1"/>
</dbReference>
<dbReference type="PROSITE" id="PS50893">
    <property type="entry name" value="ABC_TRANSPORTER_2"/>
    <property type="match status" value="1"/>
</dbReference>
<feature type="domain" description="ABC transporter" evidence="10">
    <location>
        <begin position="334"/>
        <end position="569"/>
    </location>
</feature>
<organism evidence="12 13">
    <name type="scientific">Ruminococcus difficilis</name>
    <dbReference type="NCBI Taxonomy" id="2763069"/>
    <lineage>
        <taxon>Bacteria</taxon>
        <taxon>Bacillati</taxon>
        <taxon>Bacillota</taxon>
        <taxon>Clostridia</taxon>
        <taxon>Eubacteriales</taxon>
        <taxon>Oscillospiraceae</taxon>
        <taxon>Ruminococcus</taxon>
    </lineage>
</organism>
<keyword evidence="5" id="KW-0547">Nucleotide-binding</keyword>
<dbReference type="SUPFAM" id="SSF90123">
    <property type="entry name" value="ABC transporter transmembrane region"/>
    <property type="match status" value="1"/>
</dbReference>
<dbReference type="InterPro" id="IPR003593">
    <property type="entry name" value="AAA+_ATPase"/>
</dbReference>